<gene>
    <name evidence="2" type="ORF">PCOR1329_LOCUS32211</name>
</gene>
<proteinExistence type="predicted"/>
<dbReference type="EMBL" id="CAUYUJ010012977">
    <property type="protein sequence ID" value="CAK0835019.1"/>
    <property type="molecule type" value="Genomic_DNA"/>
</dbReference>
<name>A0ABN9SSJ1_9DINO</name>
<sequence>MTMALLAVNTVCVISTLACFEQLDEIAKLQQRISKYQAMSEKMKVEFKQVNDKWKKVQQLHDLWNYRTMPFLAIMGKIQNALDDKERSDDLQVEWLRRANDSLEILDEKLGLASDWTEAGQQPRTKEWKETIGRQLRNEEQREDVDELIHFLPMLTNPQLSMWSSFSTPDAGRA</sequence>
<accession>A0ABN9SSJ1</accession>
<feature type="signal peptide" evidence="1">
    <location>
        <begin position="1"/>
        <end position="18"/>
    </location>
</feature>
<evidence type="ECO:0000313" key="3">
    <source>
        <dbReference type="Proteomes" id="UP001189429"/>
    </source>
</evidence>
<keyword evidence="3" id="KW-1185">Reference proteome</keyword>
<evidence type="ECO:0000313" key="2">
    <source>
        <dbReference type="EMBL" id="CAK0835019.1"/>
    </source>
</evidence>
<comment type="caution">
    <text evidence="2">The sequence shown here is derived from an EMBL/GenBank/DDBJ whole genome shotgun (WGS) entry which is preliminary data.</text>
</comment>
<feature type="chain" id="PRO_5045233480" evidence="1">
    <location>
        <begin position="19"/>
        <end position="174"/>
    </location>
</feature>
<reference evidence="2" key="1">
    <citation type="submission" date="2023-10" db="EMBL/GenBank/DDBJ databases">
        <authorList>
            <person name="Chen Y."/>
            <person name="Shah S."/>
            <person name="Dougan E. K."/>
            <person name="Thang M."/>
            <person name="Chan C."/>
        </authorList>
    </citation>
    <scope>NUCLEOTIDE SEQUENCE [LARGE SCALE GENOMIC DNA]</scope>
</reference>
<keyword evidence="1" id="KW-0732">Signal</keyword>
<organism evidence="2 3">
    <name type="scientific">Prorocentrum cordatum</name>
    <dbReference type="NCBI Taxonomy" id="2364126"/>
    <lineage>
        <taxon>Eukaryota</taxon>
        <taxon>Sar</taxon>
        <taxon>Alveolata</taxon>
        <taxon>Dinophyceae</taxon>
        <taxon>Prorocentrales</taxon>
        <taxon>Prorocentraceae</taxon>
        <taxon>Prorocentrum</taxon>
    </lineage>
</organism>
<protein>
    <submittedName>
        <fullName evidence="2">Uncharacterized protein</fullName>
    </submittedName>
</protein>
<dbReference type="Proteomes" id="UP001189429">
    <property type="component" value="Unassembled WGS sequence"/>
</dbReference>
<evidence type="ECO:0000256" key="1">
    <source>
        <dbReference type="SAM" id="SignalP"/>
    </source>
</evidence>